<evidence type="ECO:0000256" key="1">
    <source>
        <dbReference type="SAM" id="MobiDB-lite"/>
    </source>
</evidence>
<evidence type="ECO:0000313" key="2">
    <source>
        <dbReference type="EMBL" id="RNF18139.1"/>
    </source>
</evidence>
<dbReference type="AlphaFoldDB" id="A0A422PKA0"/>
<dbReference type="GeneID" id="40318253"/>
<dbReference type="Proteomes" id="UP000284403">
    <property type="component" value="Unassembled WGS sequence"/>
</dbReference>
<gene>
    <name evidence="2" type="ORF">Tco025E_04642</name>
</gene>
<dbReference type="EMBL" id="MKKU01000241">
    <property type="protein sequence ID" value="RNF18139.1"/>
    <property type="molecule type" value="Genomic_DNA"/>
</dbReference>
<proteinExistence type="predicted"/>
<keyword evidence="3" id="KW-1185">Reference proteome</keyword>
<protein>
    <submittedName>
        <fullName evidence="2">Uncharacterized protein</fullName>
    </submittedName>
</protein>
<organism evidence="2 3">
    <name type="scientific">Trypanosoma conorhini</name>
    <dbReference type="NCBI Taxonomy" id="83891"/>
    <lineage>
        <taxon>Eukaryota</taxon>
        <taxon>Discoba</taxon>
        <taxon>Euglenozoa</taxon>
        <taxon>Kinetoplastea</taxon>
        <taxon>Metakinetoplastina</taxon>
        <taxon>Trypanosomatida</taxon>
        <taxon>Trypanosomatidae</taxon>
        <taxon>Trypanosoma</taxon>
    </lineage>
</organism>
<name>A0A422PKA0_9TRYP</name>
<dbReference type="OrthoDB" id="252889at2759"/>
<dbReference type="RefSeq" id="XP_029228382.1">
    <property type="nucleotide sequence ID" value="XM_029371552.1"/>
</dbReference>
<sequence>MSFLFCFSSPCRYTAGWRTEKVKAEDCAMTTSAHYGNWMELLSFQRPADRHACAEALLQQSCFARRLPRAGFLTASGGACTAPHDAAAGPFGSPTLAAAPLHGPLGDRALTGRGGEPRQQPRLSPSCFPSWRGAGKAGRREYFSAPCSDGSLDWLLQSASRQEEARELRRLRRQLEQERL</sequence>
<accession>A0A422PKA0</accession>
<comment type="caution">
    <text evidence="2">The sequence shown here is derived from an EMBL/GenBank/DDBJ whole genome shotgun (WGS) entry which is preliminary data.</text>
</comment>
<reference evidence="2 3" key="1">
    <citation type="journal article" date="2018" name="BMC Genomics">
        <title>Genomic comparison of Trypanosoma conorhini and Trypanosoma rangeli to Trypanosoma cruzi strains of high and low virulence.</title>
        <authorList>
            <person name="Bradwell K.R."/>
            <person name="Koparde V.N."/>
            <person name="Matveyev A.V."/>
            <person name="Serrano M.G."/>
            <person name="Alves J.M."/>
            <person name="Parikh H."/>
            <person name="Huang B."/>
            <person name="Lee V."/>
            <person name="Espinosa-Alvarez O."/>
            <person name="Ortiz P.A."/>
            <person name="Costa-Martins A.G."/>
            <person name="Teixeira M.M."/>
            <person name="Buck G.A."/>
        </authorList>
    </citation>
    <scope>NUCLEOTIDE SEQUENCE [LARGE SCALE GENOMIC DNA]</scope>
    <source>
        <strain evidence="2 3">025E</strain>
    </source>
</reference>
<evidence type="ECO:0000313" key="3">
    <source>
        <dbReference type="Proteomes" id="UP000284403"/>
    </source>
</evidence>
<feature type="region of interest" description="Disordered" evidence="1">
    <location>
        <begin position="102"/>
        <end position="129"/>
    </location>
</feature>